<organism evidence="2 3">
    <name type="scientific">Mesorhizobium retamae</name>
    <dbReference type="NCBI Taxonomy" id="2912854"/>
    <lineage>
        <taxon>Bacteria</taxon>
        <taxon>Pseudomonadati</taxon>
        <taxon>Pseudomonadota</taxon>
        <taxon>Alphaproteobacteria</taxon>
        <taxon>Hyphomicrobiales</taxon>
        <taxon>Phyllobacteriaceae</taxon>
        <taxon>Mesorhizobium</taxon>
    </lineage>
</organism>
<dbReference type="Gene3D" id="1.20.5.340">
    <property type="match status" value="1"/>
</dbReference>
<dbReference type="InterPro" id="IPR007236">
    <property type="entry name" value="SlyX"/>
</dbReference>
<dbReference type="Proteomes" id="UP001201701">
    <property type="component" value="Unassembled WGS sequence"/>
</dbReference>
<gene>
    <name evidence="1" type="primary">slyX</name>
    <name evidence="2" type="ORF">L4923_07410</name>
</gene>
<comment type="similarity">
    <text evidence="1">Belongs to the SlyX family.</text>
</comment>
<dbReference type="HAMAP" id="MF_00715">
    <property type="entry name" value="SlyX"/>
    <property type="match status" value="1"/>
</dbReference>
<dbReference type="PANTHER" id="PTHR36508">
    <property type="entry name" value="PROTEIN SLYX"/>
    <property type="match status" value="1"/>
</dbReference>
<dbReference type="Pfam" id="PF04102">
    <property type="entry name" value="SlyX"/>
    <property type="match status" value="1"/>
</dbReference>
<name>A0ABS9QBQ3_9HYPH</name>
<keyword evidence="3" id="KW-1185">Reference proteome</keyword>
<dbReference type="NCBIfam" id="NF001962">
    <property type="entry name" value="PRK00736.1"/>
    <property type="match status" value="1"/>
</dbReference>
<reference evidence="2 3" key="1">
    <citation type="submission" date="2022-02" db="EMBL/GenBank/DDBJ databases">
        <title>Draft genome sequence of Mezorhizobium retamae strain IRAMC:0171 isolated from Retama raetam nodules.</title>
        <authorList>
            <person name="Bengaied R."/>
            <person name="Sbissi I."/>
            <person name="Huber K."/>
            <person name="Ghodbane F."/>
            <person name="Nouioui I."/>
            <person name="Tarhouni M."/>
            <person name="Gtari M."/>
        </authorList>
    </citation>
    <scope>NUCLEOTIDE SEQUENCE [LARGE SCALE GENOMIC DNA]</scope>
    <source>
        <strain evidence="2 3">IRAMC:0171</strain>
    </source>
</reference>
<dbReference type="RefSeq" id="WP_239363169.1">
    <property type="nucleotide sequence ID" value="NZ_JAKREW010000004.1"/>
</dbReference>
<dbReference type="EMBL" id="JAKREW010000004">
    <property type="protein sequence ID" value="MCG7504849.1"/>
    <property type="molecule type" value="Genomic_DNA"/>
</dbReference>
<evidence type="ECO:0000256" key="1">
    <source>
        <dbReference type="HAMAP-Rule" id="MF_00715"/>
    </source>
</evidence>
<evidence type="ECO:0000313" key="3">
    <source>
        <dbReference type="Proteomes" id="UP001201701"/>
    </source>
</evidence>
<accession>A0ABS9QBQ3</accession>
<dbReference type="PANTHER" id="PTHR36508:SF1">
    <property type="entry name" value="PROTEIN SLYX"/>
    <property type="match status" value="1"/>
</dbReference>
<sequence length="67" mass="7755">MSEERLTTLEIHVAEQDKTIEELSGQITEQWKTIERLQKKLDALASRFLALEEQTAPDVPVTKPPHW</sequence>
<evidence type="ECO:0000313" key="2">
    <source>
        <dbReference type="EMBL" id="MCG7504849.1"/>
    </source>
</evidence>
<proteinExistence type="inferred from homology"/>
<comment type="caution">
    <text evidence="2">The sequence shown here is derived from an EMBL/GenBank/DDBJ whole genome shotgun (WGS) entry which is preliminary data.</text>
</comment>
<protein>
    <recommendedName>
        <fullName evidence="1">Protein SlyX homolog</fullName>
    </recommendedName>
</protein>